<comment type="similarity">
    <text evidence="1">Belongs to the iron-sulfur cluster assembly SufBD family.</text>
</comment>
<dbReference type="Proteomes" id="UP000069902">
    <property type="component" value="Chromosome cPNK"/>
</dbReference>
<evidence type="ECO:0000256" key="1">
    <source>
        <dbReference type="ARBA" id="ARBA00043967"/>
    </source>
</evidence>
<dbReference type="RefSeq" id="WP_059059738.1">
    <property type="nucleotide sequence ID" value="NZ_LN879502.1"/>
</dbReference>
<name>A0A0U5JDH9_9BACT</name>
<protein>
    <submittedName>
        <fullName evidence="4">FeS assembly protein SufD</fullName>
    </submittedName>
</protein>
<dbReference type="PANTHER" id="PTHR43575:SF1">
    <property type="entry name" value="PROTEIN ABCI7, CHLOROPLASTIC"/>
    <property type="match status" value="1"/>
</dbReference>
<dbReference type="FunCoup" id="A0A0U5JDH9">
    <property type="interactions" value="285"/>
</dbReference>
<organism evidence="4 5">
    <name type="scientific">Candidatus Protochlamydia naegleriophila</name>
    <dbReference type="NCBI Taxonomy" id="389348"/>
    <lineage>
        <taxon>Bacteria</taxon>
        <taxon>Pseudomonadati</taxon>
        <taxon>Chlamydiota</taxon>
        <taxon>Chlamydiia</taxon>
        <taxon>Parachlamydiales</taxon>
        <taxon>Parachlamydiaceae</taxon>
        <taxon>Candidatus Protochlamydia</taxon>
    </lineage>
</organism>
<feature type="domain" description="SUF system FeS cluster assembly SufBD core" evidence="2">
    <location>
        <begin position="180"/>
        <end position="410"/>
    </location>
</feature>
<dbReference type="KEGG" id="pnl:PNK_0192"/>
<evidence type="ECO:0000313" key="4">
    <source>
        <dbReference type="EMBL" id="CUI15830.1"/>
    </source>
</evidence>
<dbReference type="InterPro" id="IPR000825">
    <property type="entry name" value="SUF_FeS_clus_asmbl_SufBD_core"/>
</dbReference>
<dbReference type="SUPFAM" id="SSF101960">
    <property type="entry name" value="Stabilizer of iron transporter SufD"/>
    <property type="match status" value="1"/>
</dbReference>
<keyword evidence="5" id="KW-1185">Reference proteome</keyword>
<dbReference type="InterPro" id="IPR037284">
    <property type="entry name" value="SUF_FeS_clus_asmbl_SufBD_sf"/>
</dbReference>
<dbReference type="Pfam" id="PF01458">
    <property type="entry name" value="SUFBD_core"/>
    <property type="match status" value="1"/>
</dbReference>
<evidence type="ECO:0000259" key="2">
    <source>
        <dbReference type="Pfam" id="PF01458"/>
    </source>
</evidence>
<proteinExistence type="inferred from homology"/>
<feature type="domain" description="SUF system FeS cluster assembly SufBD N-terminal" evidence="3">
    <location>
        <begin position="20"/>
        <end position="172"/>
    </location>
</feature>
<dbReference type="InParanoid" id="A0A0U5JDH9"/>
<dbReference type="AlphaFoldDB" id="A0A0U5JDH9"/>
<dbReference type="NCBIfam" id="TIGR01981">
    <property type="entry name" value="sufD"/>
    <property type="match status" value="1"/>
</dbReference>
<dbReference type="InterPro" id="IPR011542">
    <property type="entry name" value="SUF_FeS_clus_asmbl_SufD"/>
</dbReference>
<dbReference type="InterPro" id="IPR055346">
    <property type="entry name" value="Fe-S_cluster_assembly_SufBD"/>
</dbReference>
<evidence type="ECO:0000259" key="3">
    <source>
        <dbReference type="Pfam" id="PF19295"/>
    </source>
</evidence>
<dbReference type="GO" id="GO:0016226">
    <property type="term" value="P:iron-sulfur cluster assembly"/>
    <property type="evidence" value="ECO:0007669"/>
    <property type="project" value="InterPro"/>
</dbReference>
<evidence type="ECO:0000313" key="5">
    <source>
        <dbReference type="Proteomes" id="UP000069902"/>
    </source>
</evidence>
<dbReference type="STRING" id="389348.PNK_0192"/>
<gene>
    <name evidence="4" type="primary">sufD</name>
    <name evidence="4" type="ORF">PNK_0192</name>
</gene>
<dbReference type="InterPro" id="IPR045595">
    <property type="entry name" value="SufBD_N"/>
</dbReference>
<dbReference type="EMBL" id="LN879502">
    <property type="protein sequence ID" value="CUI15830.1"/>
    <property type="molecule type" value="Genomic_DNA"/>
</dbReference>
<sequence>MMAELGLEQKIFTTLLEKHLAAMHQGDALQKARQKAWSQFLELGLPTKKTEAYRYIKLRHLFSQNYELPEEVGISSEQIASLIYPECQQSVLVFVNGQYCPELSQTQALPSQVVISTLQEATKTFGTFFNNHWTKSLKEEDDTFAIINSALHRQGAFVYVPPKTVIEAPIQVLNLVNGQDQLLMLMPRINLFVGAQSDVKVISALKQSATNGYFINQVSDFVLEEDAHVHYTQILNDEHPQGWHFEAVRAHLKRQSTFKTVCITDGGMTVRTDYRISLAGENAEALLNGVCMLGGKCEAHTHIFIDHQAPNCRSYQLFKNVLNDFSRSSFEGKIMVRQAAQKTEAFQLNNNLLLSDHAHADSKPNLEIFADDVKASHGATVGQLDPEQLFYMKTRGFPESEAKNLLIYGFAEQVIEMIPLESLRELISEKAQRYLTKG</sequence>
<dbReference type="PANTHER" id="PTHR43575">
    <property type="entry name" value="PROTEIN ABCI7, CHLOROPLASTIC"/>
    <property type="match status" value="1"/>
</dbReference>
<reference evidence="5" key="1">
    <citation type="submission" date="2015-09" db="EMBL/GenBank/DDBJ databases">
        <authorList>
            <person name="Bertelli C."/>
        </authorList>
    </citation>
    <scope>NUCLEOTIDE SEQUENCE [LARGE SCALE GENOMIC DNA]</scope>
    <source>
        <strain evidence="5">KNic</strain>
    </source>
</reference>
<dbReference type="Pfam" id="PF19295">
    <property type="entry name" value="SufBD_N"/>
    <property type="match status" value="1"/>
</dbReference>
<accession>A0A0U5JDH9</accession>
<dbReference type="PATRIC" id="fig|389348.3.peg.221"/>